<evidence type="ECO:0000259" key="4">
    <source>
        <dbReference type="Pfam" id="PF00294"/>
    </source>
</evidence>
<dbReference type="Gene3D" id="3.40.1190.20">
    <property type="match status" value="1"/>
</dbReference>
<dbReference type="RefSeq" id="WP_344170128.1">
    <property type="nucleotide sequence ID" value="NZ_BAAARY010000005.1"/>
</dbReference>
<proteinExistence type="predicted"/>
<feature type="region of interest" description="Disordered" evidence="3">
    <location>
        <begin position="467"/>
        <end position="486"/>
    </location>
</feature>
<dbReference type="GO" id="GO:0016301">
    <property type="term" value="F:kinase activity"/>
    <property type="evidence" value="ECO:0007669"/>
    <property type="project" value="UniProtKB-KW"/>
</dbReference>
<dbReference type="Gene3D" id="3.40.50.620">
    <property type="entry name" value="HUPs"/>
    <property type="match status" value="1"/>
</dbReference>
<name>A0ABP6ALU0_9ACTN</name>
<keyword evidence="6" id="KW-0418">Kinase</keyword>
<dbReference type="PANTHER" id="PTHR46969:SF1">
    <property type="entry name" value="BIFUNCTIONAL PROTEIN HLDE"/>
    <property type="match status" value="1"/>
</dbReference>
<evidence type="ECO:0000313" key="6">
    <source>
        <dbReference type="EMBL" id="GAA2518440.1"/>
    </source>
</evidence>
<dbReference type="NCBIfam" id="TIGR00125">
    <property type="entry name" value="cyt_tran_rel"/>
    <property type="match status" value="1"/>
</dbReference>
<sequence>MAKRLAIVGDVLLDRDINGEVHRIAPDAPAPVLDESGFADRPGGAGLAAMLAAADGHDVTLITALSDDAGGARLSDLLTAAGVTVIGLAVSGPTAEKVRFRAGGQVLMRWDRGGPASTTKPAPPCPDALAALRAAEAVVVSDYGRGVTRQQQLREALADISAPVVWDPHPGGGPAIAGVSLLSPNMREVEVLTGVRGVPQLGAVAHGARRLRDQWRAAAVAVTMGSRGALVALSAPTPQLVHAPRQSAGDPCGAGDQFAVAAAVALAEGCSTVHAVQRAVSRATTYVADGGVATLLRTAADPSPLAPSPLLFDGRQDAAGAAAVVSRVRAAGGVVVGTGGCFDLLHAGHVATLETARALGDCLIVCLNSDESVRVIKGPARPLMGQNDRARLLKGLSSVDAVVVFDETEPDAVLSWLRPDIWVKGGDYSDPAALPESELIAGWGGQSVVVPYVDGLSTTQIIAAARAPDPSGTGQQSVAHRQEVKA</sequence>
<keyword evidence="7" id="KW-1185">Reference proteome</keyword>
<evidence type="ECO:0000259" key="5">
    <source>
        <dbReference type="Pfam" id="PF01467"/>
    </source>
</evidence>
<dbReference type="Pfam" id="PF01467">
    <property type="entry name" value="CTP_transf_like"/>
    <property type="match status" value="1"/>
</dbReference>
<protein>
    <submittedName>
        <fullName evidence="6">PfkB family carbohydrate kinase</fullName>
    </submittedName>
</protein>
<feature type="domain" description="Carbohydrate kinase PfkB" evidence="4">
    <location>
        <begin position="3"/>
        <end position="296"/>
    </location>
</feature>
<keyword evidence="2" id="KW-0119">Carbohydrate metabolism</keyword>
<dbReference type="PANTHER" id="PTHR46969">
    <property type="entry name" value="BIFUNCTIONAL PROTEIN HLDE"/>
    <property type="match status" value="1"/>
</dbReference>
<dbReference type="Proteomes" id="UP001499978">
    <property type="component" value="Unassembled WGS sequence"/>
</dbReference>
<dbReference type="InterPro" id="IPR004821">
    <property type="entry name" value="Cyt_trans-like"/>
</dbReference>
<dbReference type="EMBL" id="BAAARY010000005">
    <property type="protein sequence ID" value="GAA2518440.1"/>
    <property type="molecule type" value="Genomic_DNA"/>
</dbReference>
<comment type="caution">
    <text evidence="6">The sequence shown here is derived from an EMBL/GenBank/DDBJ whole genome shotgun (WGS) entry which is preliminary data.</text>
</comment>
<gene>
    <name evidence="6" type="ORF">GCM10010201_14190</name>
</gene>
<evidence type="ECO:0000256" key="1">
    <source>
        <dbReference type="ARBA" id="ARBA00023268"/>
    </source>
</evidence>
<reference evidence="7" key="1">
    <citation type="journal article" date="2019" name="Int. J. Syst. Evol. Microbiol.">
        <title>The Global Catalogue of Microorganisms (GCM) 10K type strain sequencing project: providing services to taxonomists for standard genome sequencing and annotation.</title>
        <authorList>
            <consortium name="The Broad Institute Genomics Platform"/>
            <consortium name="The Broad Institute Genome Sequencing Center for Infectious Disease"/>
            <person name="Wu L."/>
            <person name="Ma J."/>
        </authorList>
    </citation>
    <scope>NUCLEOTIDE SEQUENCE [LARGE SCALE GENOMIC DNA]</scope>
    <source>
        <strain evidence="7">JCM 3367</strain>
    </source>
</reference>
<keyword evidence="6" id="KW-0808">Transferase</keyword>
<dbReference type="SUPFAM" id="SSF52374">
    <property type="entry name" value="Nucleotidylyl transferase"/>
    <property type="match status" value="1"/>
</dbReference>
<organism evidence="6 7">
    <name type="scientific">Pilimelia columellifera subsp. columellifera</name>
    <dbReference type="NCBI Taxonomy" id="706583"/>
    <lineage>
        <taxon>Bacteria</taxon>
        <taxon>Bacillati</taxon>
        <taxon>Actinomycetota</taxon>
        <taxon>Actinomycetes</taxon>
        <taxon>Micromonosporales</taxon>
        <taxon>Micromonosporaceae</taxon>
        <taxon>Pilimelia</taxon>
    </lineage>
</organism>
<dbReference type="InterPro" id="IPR029056">
    <property type="entry name" value="Ribokinase-like"/>
</dbReference>
<accession>A0ABP6ALU0</accession>
<dbReference type="Pfam" id="PF00294">
    <property type="entry name" value="PfkB"/>
    <property type="match status" value="1"/>
</dbReference>
<dbReference type="InterPro" id="IPR014729">
    <property type="entry name" value="Rossmann-like_a/b/a_fold"/>
</dbReference>
<evidence type="ECO:0000313" key="7">
    <source>
        <dbReference type="Proteomes" id="UP001499978"/>
    </source>
</evidence>
<feature type="domain" description="Cytidyltransferase-like" evidence="5">
    <location>
        <begin position="338"/>
        <end position="431"/>
    </location>
</feature>
<dbReference type="InterPro" id="IPR011611">
    <property type="entry name" value="PfkB_dom"/>
</dbReference>
<keyword evidence="1" id="KW-0511">Multifunctional enzyme</keyword>
<evidence type="ECO:0000256" key="2">
    <source>
        <dbReference type="ARBA" id="ARBA00023277"/>
    </source>
</evidence>
<evidence type="ECO:0000256" key="3">
    <source>
        <dbReference type="SAM" id="MobiDB-lite"/>
    </source>
</evidence>
<dbReference type="SUPFAM" id="SSF53613">
    <property type="entry name" value="Ribokinase-like"/>
    <property type="match status" value="1"/>
</dbReference>